<dbReference type="InterPro" id="IPR027417">
    <property type="entry name" value="P-loop_NTPase"/>
</dbReference>
<dbReference type="EMBL" id="LLXH01006549">
    <property type="protein sequence ID" value="PKC52021.1"/>
    <property type="molecule type" value="Genomic_DNA"/>
</dbReference>
<protein>
    <submittedName>
        <fullName evidence="4">ResIII-domain-containing protein</fullName>
    </submittedName>
</protein>
<dbReference type="PANTHER" id="PTHR47396">
    <property type="entry name" value="TYPE I RESTRICTION ENZYME ECOKI R PROTEIN"/>
    <property type="match status" value="1"/>
</dbReference>
<organism evidence="4 5">
    <name type="scientific">Rhizophagus irregularis</name>
    <dbReference type="NCBI Taxonomy" id="588596"/>
    <lineage>
        <taxon>Eukaryota</taxon>
        <taxon>Fungi</taxon>
        <taxon>Fungi incertae sedis</taxon>
        <taxon>Mucoromycota</taxon>
        <taxon>Glomeromycotina</taxon>
        <taxon>Glomeromycetes</taxon>
        <taxon>Glomerales</taxon>
        <taxon>Glomeraceae</taxon>
        <taxon>Rhizophagus</taxon>
    </lineage>
</organism>
<evidence type="ECO:0000313" key="4">
    <source>
        <dbReference type="EMBL" id="PKC52021.1"/>
    </source>
</evidence>
<dbReference type="InterPro" id="IPR011335">
    <property type="entry name" value="Restrct_endonuc-II-like"/>
</dbReference>
<comment type="caution">
    <text evidence="4">The sequence shown here is derived from an EMBL/GenBank/DDBJ whole genome shotgun (WGS) entry which is preliminary data.</text>
</comment>
<keyword evidence="1" id="KW-0378">Hydrolase</keyword>
<dbReference type="InterPro" id="IPR050742">
    <property type="entry name" value="Helicase_Restrict-Modif_Enz"/>
</dbReference>
<dbReference type="Pfam" id="PF13156">
    <property type="entry name" value="Mrr_cat_2"/>
    <property type="match status" value="1"/>
</dbReference>
<gene>
    <name evidence="4" type="ORF">RhiirA1_482444</name>
</gene>
<evidence type="ECO:0000313" key="5">
    <source>
        <dbReference type="Proteomes" id="UP000232688"/>
    </source>
</evidence>
<dbReference type="InterPro" id="IPR039442">
    <property type="entry name" value="Mrr-like_dom"/>
</dbReference>
<dbReference type="Pfam" id="PF04851">
    <property type="entry name" value="ResIII"/>
    <property type="match status" value="1"/>
</dbReference>
<keyword evidence="1" id="KW-0067">ATP-binding</keyword>
<feature type="domain" description="Mrr-like" evidence="3">
    <location>
        <begin position="3"/>
        <end position="102"/>
    </location>
</feature>
<evidence type="ECO:0000259" key="3">
    <source>
        <dbReference type="Pfam" id="PF13156"/>
    </source>
</evidence>
<dbReference type="GO" id="GO:0003677">
    <property type="term" value="F:DNA binding"/>
    <property type="evidence" value="ECO:0007669"/>
    <property type="project" value="InterPro"/>
</dbReference>
<dbReference type="GO" id="GO:0004386">
    <property type="term" value="F:helicase activity"/>
    <property type="evidence" value="ECO:0007669"/>
    <property type="project" value="UniProtKB-KW"/>
</dbReference>
<sequence length="233" mass="26440">MPKNDTGVDLVARERDTGNLVAIQCKYYSEDTTMQKQHIDSFLNEVGKKFYSRGIIITTTDKWGPNAEEALLGRDKEITRISLTQLQESTIDWSRFSFNEPEKVRVKSKKTPRLHQEPAIEAVVKGFETADRGKLIMAPGTGKTYTSMAIAEELAKKKDDIFRVLYLVPSIQLLSQTLRSWTADTNYNMDAIAVCSDRKVTKQESNNEYDDIKVADIGYPATTNAQKLLEYKE</sequence>
<feature type="non-terminal residue" evidence="4">
    <location>
        <position position="233"/>
    </location>
</feature>
<reference evidence="4 5" key="2">
    <citation type="submission" date="2017-10" db="EMBL/GenBank/DDBJ databases">
        <title>Genome analyses suggest a sexual origin of heterokaryosis in a supposedly ancient asexual fungus.</title>
        <authorList>
            <person name="Corradi N."/>
            <person name="Sedzielewska K."/>
            <person name="Noel J."/>
            <person name="Charron P."/>
            <person name="Farinelli L."/>
            <person name="Marton T."/>
            <person name="Kruger M."/>
            <person name="Pelin A."/>
            <person name="Brachmann A."/>
            <person name="Corradi N."/>
        </authorList>
    </citation>
    <scope>NUCLEOTIDE SEQUENCE [LARGE SCALE GENOMIC DNA]</scope>
    <source>
        <strain evidence="4 5">A1</strain>
    </source>
</reference>
<dbReference type="Gene3D" id="3.40.1350.10">
    <property type="match status" value="1"/>
</dbReference>
<reference evidence="4 5" key="1">
    <citation type="submission" date="2017-10" db="EMBL/GenBank/DDBJ databases">
        <title>Extensive intraspecific genome diversity in a model arbuscular mycorrhizal fungus.</title>
        <authorList>
            <person name="Chen E.C.H."/>
            <person name="Morin E."/>
            <person name="Baudet D."/>
            <person name="Noel J."/>
            <person name="Ndikumana S."/>
            <person name="Charron P."/>
            <person name="St-Onge C."/>
            <person name="Giorgi J."/>
            <person name="Grigoriev I.V."/>
            <person name="Roux C."/>
            <person name="Martin F.M."/>
            <person name="Corradi N."/>
        </authorList>
    </citation>
    <scope>NUCLEOTIDE SEQUENCE [LARGE SCALE GENOMIC DNA]</scope>
    <source>
        <strain evidence="4 5">A1</strain>
    </source>
</reference>
<keyword evidence="1" id="KW-0547">Nucleotide-binding</keyword>
<dbReference type="VEuPathDB" id="FungiDB:RhiirA1_482444"/>
<dbReference type="GO" id="GO:0016787">
    <property type="term" value="F:hydrolase activity"/>
    <property type="evidence" value="ECO:0007669"/>
    <property type="project" value="InterPro"/>
</dbReference>
<keyword evidence="1" id="KW-0347">Helicase</keyword>
<dbReference type="GO" id="GO:0005829">
    <property type="term" value="C:cytosol"/>
    <property type="evidence" value="ECO:0007669"/>
    <property type="project" value="TreeGrafter"/>
</dbReference>
<feature type="domain" description="Helicase/UvrB N-terminal" evidence="2">
    <location>
        <begin position="110"/>
        <end position="208"/>
    </location>
</feature>
<proteinExistence type="predicted"/>
<evidence type="ECO:0000256" key="1">
    <source>
        <dbReference type="ARBA" id="ARBA00022806"/>
    </source>
</evidence>
<dbReference type="InterPro" id="IPR006935">
    <property type="entry name" value="Helicase/UvrB_N"/>
</dbReference>
<dbReference type="SUPFAM" id="SSF52540">
    <property type="entry name" value="P-loop containing nucleoside triphosphate hydrolases"/>
    <property type="match status" value="1"/>
</dbReference>
<dbReference type="Gene3D" id="3.40.50.300">
    <property type="entry name" value="P-loop containing nucleotide triphosphate hydrolases"/>
    <property type="match status" value="1"/>
</dbReference>
<dbReference type="PANTHER" id="PTHR47396:SF1">
    <property type="entry name" value="ATP-DEPENDENT HELICASE IRC3-RELATED"/>
    <property type="match status" value="1"/>
</dbReference>
<dbReference type="GO" id="GO:0006302">
    <property type="term" value="P:double-strand break repair"/>
    <property type="evidence" value="ECO:0007669"/>
    <property type="project" value="UniProtKB-ARBA"/>
</dbReference>
<dbReference type="AlphaFoldDB" id="A0A2N0QLU1"/>
<dbReference type="InterPro" id="IPR011856">
    <property type="entry name" value="tRNA_endonuc-like_dom_sf"/>
</dbReference>
<dbReference type="Proteomes" id="UP000232688">
    <property type="component" value="Unassembled WGS sequence"/>
</dbReference>
<accession>A0A2N0QLU1</accession>
<name>A0A2N0QLU1_9GLOM</name>
<dbReference type="GO" id="GO:0005524">
    <property type="term" value="F:ATP binding"/>
    <property type="evidence" value="ECO:0007669"/>
    <property type="project" value="InterPro"/>
</dbReference>
<evidence type="ECO:0000259" key="2">
    <source>
        <dbReference type="Pfam" id="PF04851"/>
    </source>
</evidence>
<dbReference type="SUPFAM" id="SSF52980">
    <property type="entry name" value="Restriction endonuclease-like"/>
    <property type="match status" value="1"/>
</dbReference>